<dbReference type="AlphaFoldDB" id="A0AAE0HWZ1"/>
<dbReference type="Pfam" id="PF07217">
    <property type="entry name" value="Het-C"/>
    <property type="match status" value="1"/>
</dbReference>
<dbReference type="PANTHER" id="PTHR14905:SF7">
    <property type="entry name" value="VON WILLEBRAND FACTOR A DOMAIN-CONTAINING PROTEIN 7"/>
    <property type="match status" value="1"/>
</dbReference>
<keyword evidence="3" id="KW-1185">Reference proteome</keyword>
<dbReference type="Proteomes" id="UP001283341">
    <property type="component" value="Unassembled WGS sequence"/>
</dbReference>
<evidence type="ECO:0000313" key="2">
    <source>
        <dbReference type="EMBL" id="KAK3314097.1"/>
    </source>
</evidence>
<proteinExistence type="predicted"/>
<evidence type="ECO:0000256" key="1">
    <source>
        <dbReference type="SAM" id="SignalP"/>
    </source>
</evidence>
<dbReference type="PANTHER" id="PTHR14905">
    <property type="entry name" value="NG37"/>
    <property type="match status" value="1"/>
</dbReference>
<reference evidence="2" key="1">
    <citation type="journal article" date="2023" name="Mol. Phylogenet. Evol.">
        <title>Genome-scale phylogeny and comparative genomics of the fungal order Sordariales.</title>
        <authorList>
            <person name="Hensen N."/>
            <person name="Bonometti L."/>
            <person name="Westerberg I."/>
            <person name="Brannstrom I.O."/>
            <person name="Guillou S."/>
            <person name="Cros-Aarteil S."/>
            <person name="Calhoun S."/>
            <person name="Haridas S."/>
            <person name="Kuo A."/>
            <person name="Mondo S."/>
            <person name="Pangilinan J."/>
            <person name="Riley R."/>
            <person name="LaButti K."/>
            <person name="Andreopoulos B."/>
            <person name="Lipzen A."/>
            <person name="Chen C."/>
            <person name="Yan M."/>
            <person name="Daum C."/>
            <person name="Ng V."/>
            <person name="Clum A."/>
            <person name="Steindorff A."/>
            <person name="Ohm R.A."/>
            <person name="Martin F."/>
            <person name="Silar P."/>
            <person name="Natvig D.O."/>
            <person name="Lalanne C."/>
            <person name="Gautier V."/>
            <person name="Ament-Velasquez S.L."/>
            <person name="Kruys A."/>
            <person name="Hutchinson M.I."/>
            <person name="Powell A.J."/>
            <person name="Barry K."/>
            <person name="Miller A.N."/>
            <person name="Grigoriev I.V."/>
            <person name="Debuchy R."/>
            <person name="Gladieux P."/>
            <person name="Hiltunen Thoren M."/>
            <person name="Johannesson H."/>
        </authorList>
    </citation>
    <scope>NUCLEOTIDE SEQUENCE</scope>
    <source>
        <strain evidence="2">CBS 118394</strain>
    </source>
</reference>
<organism evidence="2 3">
    <name type="scientific">Apodospora peruviana</name>
    <dbReference type="NCBI Taxonomy" id="516989"/>
    <lineage>
        <taxon>Eukaryota</taxon>
        <taxon>Fungi</taxon>
        <taxon>Dikarya</taxon>
        <taxon>Ascomycota</taxon>
        <taxon>Pezizomycotina</taxon>
        <taxon>Sordariomycetes</taxon>
        <taxon>Sordariomycetidae</taxon>
        <taxon>Sordariales</taxon>
        <taxon>Lasiosphaeriaceae</taxon>
        <taxon>Apodospora</taxon>
    </lineage>
</organism>
<protein>
    <submittedName>
        <fullName evidence="2">Heterokaryon incompatibility Het-C</fullName>
    </submittedName>
</protein>
<dbReference type="EMBL" id="JAUEDM010000007">
    <property type="protein sequence ID" value="KAK3314097.1"/>
    <property type="molecule type" value="Genomic_DNA"/>
</dbReference>
<evidence type="ECO:0000313" key="3">
    <source>
        <dbReference type="Proteomes" id="UP001283341"/>
    </source>
</evidence>
<feature type="signal peptide" evidence="1">
    <location>
        <begin position="1"/>
        <end position="28"/>
    </location>
</feature>
<dbReference type="InterPro" id="IPR052577">
    <property type="entry name" value="VWA7"/>
</dbReference>
<keyword evidence="1" id="KW-0732">Signal</keyword>
<sequence length="551" mass="61077">MSTTSFGRANWLLLILLFLSIAPGGAQAFGPGQHINQFLSWLFADHPRVLDVEAILTTIAFVHGKKWAPDVIKRVYFGNWLRDYSQALDFTSLRNVDEASHRVVISVLSLMAFGFSLNGFDISKTSLGVYRPEEHVHNPKNYACDISDPRTWDPRLRGPVSPTEIAVDPRTGMKNYIANESGGWATSAGYLRFSIARCIHFGRIYLCGGNKSGRPEDVDESLRCLGQALHCLEDFSANSNYCELALLELGYSTAFPHCGSSTRMRVSGKNVYPLVTGMMGTGNFLQSVSSELDQLDTALKIAGEEMAFRSRRLSGFLDRLSRAGMASPDLDDAYAMVGSESKKVAVSDQSLDDELVLKNIRAVLELGDKIAKFVHGNPRLQEKFDETLTVFVLGLLAPFVRPVIATVTKALREASSRATSDSKLHQFDPWDDSKCTDPTHSMLSKDPITNILNECAGRVAATIVQYTVPRILYAWEHPAVPVDEVANDILRCLHHPATRDPRVQIQRNMYATVEKWVDDRSLDTKLPDILSSDSVKALRNHVDGVRGWGSP</sequence>
<feature type="non-terminal residue" evidence="2">
    <location>
        <position position="551"/>
    </location>
</feature>
<reference evidence="2" key="2">
    <citation type="submission" date="2023-06" db="EMBL/GenBank/DDBJ databases">
        <authorList>
            <consortium name="Lawrence Berkeley National Laboratory"/>
            <person name="Haridas S."/>
            <person name="Hensen N."/>
            <person name="Bonometti L."/>
            <person name="Westerberg I."/>
            <person name="Brannstrom I.O."/>
            <person name="Guillou S."/>
            <person name="Cros-Aarteil S."/>
            <person name="Calhoun S."/>
            <person name="Kuo A."/>
            <person name="Mondo S."/>
            <person name="Pangilinan J."/>
            <person name="Riley R."/>
            <person name="Labutti K."/>
            <person name="Andreopoulos B."/>
            <person name="Lipzen A."/>
            <person name="Chen C."/>
            <person name="Yanf M."/>
            <person name="Daum C."/>
            <person name="Ng V."/>
            <person name="Clum A."/>
            <person name="Steindorff A."/>
            <person name="Ohm R."/>
            <person name="Martin F."/>
            <person name="Silar P."/>
            <person name="Natvig D."/>
            <person name="Lalanne C."/>
            <person name="Gautier V."/>
            <person name="Ament-Velasquez S.L."/>
            <person name="Kruys A."/>
            <person name="Hutchinson M.I."/>
            <person name="Powell A.J."/>
            <person name="Barry K."/>
            <person name="Miller A.N."/>
            <person name="Grigoriev I.V."/>
            <person name="Debuchy R."/>
            <person name="Gladieux P."/>
            <person name="Thoren M.H."/>
            <person name="Johannesson H."/>
        </authorList>
    </citation>
    <scope>NUCLEOTIDE SEQUENCE</scope>
    <source>
        <strain evidence="2">CBS 118394</strain>
    </source>
</reference>
<feature type="chain" id="PRO_5042090830" evidence="1">
    <location>
        <begin position="29"/>
        <end position="551"/>
    </location>
</feature>
<dbReference type="InterPro" id="IPR010816">
    <property type="entry name" value="Het-C"/>
</dbReference>
<name>A0AAE0HWZ1_9PEZI</name>
<gene>
    <name evidence="2" type="ORF">B0H66DRAFT_456860</name>
</gene>
<accession>A0AAE0HWZ1</accession>
<comment type="caution">
    <text evidence="2">The sequence shown here is derived from an EMBL/GenBank/DDBJ whole genome shotgun (WGS) entry which is preliminary data.</text>
</comment>